<dbReference type="AlphaFoldDB" id="A0AAN8LGY6"/>
<evidence type="ECO:0000313" key="1">
    <source>
        <dbReference type="EMBL" id="KAK6310538.1"/>
    </source>
</evidence>
<proteinExistence type="predicted"/>
<accession>A0AAN8LGY6</accession>
<gene>
    <name evidence="1" type="ORF">J4Q44_G00185930</name>
</gene>
<evidence type="ECO:0000313" key="2">
    <source>
        <dbReference type="Proteomes" id="UP001356427"/>
    </source>
</evidence>
<dbReference type="EMBL" id="JAGTTL010000016">
    <property type="protein sequence ID" value="KAK6310538.1"/>
    <property type="molecule type" value="Genomic_DNA"/>
</dbReference>
<sequence length="78" mass="8883">MNQQKWSTIRLKPLFADPVKETKTSHAPGMPDWVDLVRTACPIHHGAVDFGVRHGGMERWLIHHFWGYGTRSTTSRGS</sequence>
<keyword evidence="2" id="KW-1185">Reference proteome</keyword>
<dbReference type="Proteomes" id="UP001356427">
    <property type="component" value="Unassembled WGS sequence"/>
</dbReference>
<name>A0AAN8LGY6_9TELE</name>
<reference evidence="1 2" key="1">
    <citation type="submission" date="2021-04" db="EMBL/GenBank/DDBJ databases">
        <authorList>
            <person name="De Guttry C."/>
            <person name="Zahm M."/>
            <person name="Klopp C."/>
            <person name="Cabau C."/>
            <person name="Louis A."/>
            <person name="Berthelot C."/>
            <person name="Parey E."/>
            <person name="Roest Crollius H."/>
            <person name="Montfort J."/>
            <person name="Robinson-Rechavi M."/>
            <person name="Bucao C."/>
            <person name="Bouchez O."/>
            <person name="Gislard M."/>
            <person name="Lluch J."/>
            <person name="Milhes M."/>
            <person name="Lampietro C."/>
            <person name="Lopez Roques C."/>
            <person name="Donnadieu C."/>
            <person name="Braasch I."/>
            <person name="Desvignes T."/>
            <person name="Postlethwait J."/>
            <person name="Bobe J."/>
            <person name="Wedekind C."/>
            <person name="Guiguen Y."/>
        </authorList>
    </citation>
    <scope>NUCLEOTIDE SEQUENCE [LARGE SCALE GENOMIC DNA]</scope>
    <source>
        <strain evidence="1">Cs_M1</strain>
        <tissue evidence="1">Blood</tissue>
    </source>
</reference>
<organism evidence="1 2">
    <name type="scientific">Coregonus suidteri</name>
    <dbReference type="NCBI Taxonomy" id="861788"/>
    <lineage>
        <taxon>Eukaryota</taxon>
        <taxon>Metazoa</taxon>
        <taxon>Chordata</taxon>
        <taxon>Craniata</taxon>
        <taxon>Vertebrata</taxon>
        <taxon>Euteleostomi</taxon>
        <taxon>Actinopterygii</taxon>
        <taxon>Neopterygii</taxon>
        <taxon>Teleostei</taxon>
        <taxon>Protacanthopterygii</taxon>
        <taxon>Salmoniformes</taxon>
        <taxon>Salmonidae</taxon>
        <taxon>Coregoninae</taxon>
        <taxon>Coregonus</taxon>
    </lineage>
</organism>
<comment type="caution">
    <text evidence="1">The sequence shown here is derived from an EMBL/GenBank/DDBJ whole genome shotgun (WGS) entry which is preliminary data.</text>
</comment>
<protein>
    <submittedName>
        <fullName evidence="1">Uncharacterized protein</fullName>
    </submittedName>
</protein>